<evidence type="ECO:0000313" key="3">
    <source>
        <dbReference type="EMBL" id="MCK8786375.1"/>
    </source>
</evidence>
<dbReference type="InterPro" id="IPR049625">
    <property type="entry name" value="Glyco_transf_61_cat"/>
</dbReference>
<organism evidence="3 4">
    <name type="scientific">Roseomonas acroporae</name>
    <dbReference type="NCBI Taxonomy" id="2937791"/>
    <lineage>
        <taxon>Bacteria</taxon>
        <taxon>Pseudomonadati</taxon>
        <taxon>Pseudomonadota</taxon>
        <taxon>Alphaproteobacteria</taxon>
        <taxon>Acetobacterales</taxon>
        <taxon>Roseomonadaceae</taxon>
        <taxon>Roseomonas</taxon>
    </lineage>
</organism>
<dbReference type="Proteomes" id="UP001139516">
    <property type="component" value="Unassembled WGS sequence"/>
</dbReference>
<dbReference type="RefSeq" id="WP_248668490.1">
    <property type="nucleotide sequence ID" value="NZ_JALPRX010000081.1"/>
</dbReference>
<gene>
    <name evidence="3" type="ORF">M0638_18520</name>
</gene>
<name>A0A9X2BYT4_9PROT</name>
<dbReference type="GO" id="GO:0016757">
    <property type="term" value="F:glycosyltransferase activity"/>
    <property type="evidence" value="ECO:0007669"/>
    <property type="project" value="InterPro"/>
</dbReference>
<keyword evidence="4" id="KW-1185">Reference proteome</keyword>
<accession>A0A9X2BYT4</accession>
<protein>
    <submittedName>
        <fullName evidence="3">Glycosyltransferase family 61 protein</fullName>
    </submittedName>
</protein>
<dbReference type="AlphaFoldDB" id="A0A9X2BYT4"/>
<reference evidence="3" key="1">
    <citation type="submission" date="2022-04" db="EMBL/GenBank/DDBJ databases">
        <title>Roseomonas acroporae sp. nov., isolated from coral Acropora digitifera.</title>
        <authorList>
            <person name="Sun H."/>
        </authorList>
    </citation>
    <scope>NUCLEOTIDE SEQUENCE</scope>
    <source>
        <strain evidence="3">NAR14</strain>
    </source>
</reference>
<comment type="caution">
    <text evidence="3">The sequence shown here is derived from an EMBL/GenBank/DDBJ whole genome shotgun (WGS) entry which is preliminary data.</text>
</comment>
<feature type="domain" description="Glycosyltransferase 61 catalytic" evidence="2">
    <location>
        <begin position="155"/>
        <end position="328"/>
    </location>
</feature>
<evidence type="ECO:0000256" key="1">
    <source>
        <dbReference type="SAM" id="MobiDB-lite"/>
    </source>
</evidence>
<sequence length="834" mass="86729">MTRLTARVATAAQLAHAVDPASIAVPAPGHRRATLFPARGLRLPPPVFENVAEFPETLLWDDRPVTPAAMFDLHREFPAVELLRLHDAVLTGEETILLDGRTLLAESFAAQEVPHGWEPAGEGAEPAWRAAIDPAALPVLEGPVFWLDYHLSSAFGHLIYWGLARLIVLSRALPDLPLRIVVPRRFGEYFRFFAEALGLARVAFIHADRPVRVRDLLYVPLSWPGKSFFPVFADARAEMERIRRHAEAAAAGVVLPRRLYLSRRGAAYRRVLNEVPLLRALERHGFVEELGETLSPAEKIARIANAEALVFAHGSGSANVAFARPGATGLELFLAPSLVPAVDLRENQLACVAAGVGYGVVAGPAIADGPLDPNLYNADFLVPTETLERAIRRLGVAPGDVLPAPLAPAGASPAALPAALDLPALLRLLPAVLRLAGRLPGAAPEGVSGGVPGDRPGRDLPAGNLRAGDLRAGDLPGGAHPPAPGEALAGDLAALLAALPAARPDEAPFLLAANIAMRLTPEGDSRALAVLAHSGDRRAVEHGQRRGASVQALLAGSPVLLPSLPAVLDSLLRRLPGGACPLALLSPVLPLPMQVALLRRLAPCIDEGGRGGTILLAPPIGTAAAVIAAAGSLGLGLLFQAFPVSPAHGYDLLVATTRPRGAGLPRGAPPLAAEGTPGVLERAEPAGSCQAIADPAGRLHAAKLADGPGYALAGLAFRWRGSVRLLLSAGLAEQAPAESAAFGIVLDFRCGGSWRRLFLSMLGSGAKSAAGTLPDWGAGTAPAGTRRIGCPATLSLDLPALAPADWDGEVILSLRVEDTPPAVLGATIVLLPGR</sequence>
<evidence type="ECO:0000259" key="2">
    <source>
        <dbReference type="Pfam" id="PF04577"/>
    </source>
</evidence>
<dbReference type="EMBL" id="JALPRX010000081">
    <property type="protein sequence ID" value="MCK8786375.1"/>
    <property type="molecule type" value="Genomic_DNA"/>
</dbReference>
<evidence type="ECO:0000313" key="4">
    <source>
        <dbReference type="Proteomes" id="UP001139516"/>
    </source>
</evidence>
<feature type="region of interest" description="Disordered" evidence="1">
    <location>
        <begin position="443"/>
        <end position="484"/>
    </location>
</feature>
<dbReference type="Pfam" id="PF04577">
    <property type="entry name" value="Glyco_transf_61"/>
    <property type="match status" value="1"/>
</dbReference>
<proteinExistence type="predicted"/>